<evidence type="ECO:0000256" key="3">
    <source>
        <dbReference type="ARBA" id="ARBA00023004"/>
    </source>
</evidence>
<dbReference type="Gene3D" id="2.102.10.10">
    <property type="entry name" value="Rieske [2Fe-2S] iron-sulphur domain"/>
    <property type="match status" value="1"/>
</dbReference>
<keyword evidence="3" id="KW-0408">Iron</keyword>
<keyword evidence="7" id="KW-1185">Reference proteome</keyword>
<evidence type="ECO:0000256" key="4">
    <source>
        <dbReference type="ARBA" id="ARBA00023014"/>
    </source>
</evidence>
<dbReference type="PANTHER" id="PTHR21496:SF23">
    <property type="entry name" value="3-PHENYLPROPIONATE_CINNAMIC ACID DIOXYGENASE FERREDOXIN SUBUNIT"/>
    <property type="match status" value="1"/>
</dbReference>
<keyword evidence="1" id="KW-0001">2Fe-2S</keyword>
<dbReference type="PROSITE" id="PS51296">
    <property type="entry name" value="RIESKE"/>
    <property type="match status" value="1"/>
</dbReference>
<reference evidence="6 7" key="1">
    <citation type="submission" date="2019-02" db="EMBL/GenBank/DDBJ databases">
        <title>Deep-cultivation of Planctomycetes and their phenomic and genomic characterization uncovers novel biology.</title>
        <authorList>
            <person name="Wiegand S."/>
            <person name="Jogler M."/>
            <person name="Boedeker C."/>
            <person name="Pinto D."/>
            <person name="Vollmers J."/>
            <person name="Rivas-Marin E."/>
            <person name="Kohn T."/>
            <person name="Peeters S.H."/>
            <person name="Heuer A."/>
            <person name="Rast P."/>
            <person name="Oberbeckmann S."/>
            <person name="Bunk B."/>
            <person name="Jeske O."/>
            <person name="Meyerdierks A."/>
            <person name="Storesund J.E."/>
            <person name="Kallscheuer N."/>
            <person name="Luecker S."/>
            <person name="Lage O.M."/>
            <person name="Pohl T."/>
            <person name="Merkel B.J."/>
            <person name="Hornburger P."/>
            <person name="Mueller R.-W."/>
            <person name="Bruemmer F."/>
            <person name="Labrenz M."/>
            <person name="Spormann A.M."/>
            <person name="Op den Camp H."/>
            <person name="Overmann J."/>
            <person name="Amann R."/>
            <person name="Jetten M.S.M."/>
            <person name="Mascher T."/>
            <person name="Medema M.H."/>
            <person name="Devos D.P."/>
            <person name="Kaster A.-K."/>
            <person name="Ovreas L."/>
            <person name="Rohde M."/>
            <person name="Galperin M.Y."/>
            <person name="Jogler C."/>
        </authorList>
    </citation>
    <scope>NUCLEOTIDE SEQUENCE [LARGE SCALE GENOMIC DNA]</scope>
    <source>
        <strain evidence="6 7">CA12</strain>
    </source>
</reference>
<dbReference type="PANTHER" id="PTHR21496">
    <property type="entry name" value="FERREDOXIN-RELATED"/>
    <property type="match status" value="1"/>
</dbReference>
<keyword evidence="4" id="KW-0411">Iron-sulfur</keyword>
<sequence>MNYEDVCSVEEIPPNELRAFEVNGAFVAVAHLPGPNGDAAGGTFTAMEDSCPHAGAPLSDGHLEPGGCGEDGEPDVHGATVVCPLHAWRFDCRTGKWCDAPKGKVRVETYPVKIEAGRVLVHVPD</sequence>
<evidence type="ECO:0000256" key="1">
    <source>
        <dbReference type="ARBA" id="ARBA00022714"/>
    </source>
</evidence>
<dbReference type="GO" id="GO:0046872">
    <property type="term" value="F:metal ion binding"/>
    <property type="evidence" value="ECO:0007669"/>
    <property type="project" value="UniProtKB-KW"/>
</dbReference>
<evidence type="ECO:0000259" key="5">
    <source>
        <dbReference type="PROSITE" id="PS51296"/>
    </source>
</evidence>
<dbReference type="GO" id="GO:0051213">
    <property type="term" value="F:dioxygenase activity"/>
    <property type="evidence" value="ECO:0007669"/>
    <property type="project" value="UniProtKB-KW"/>
</dbReference>
<dbReference type="InterPro" id="IPR017941">
    <property type="entry name" value="Rieske_2Fe-2S"/>
</dbReference>
<accession>A0A517P6U1</accession>
<dbReference type="AlphaFoldDB" id="A0A517P6U1"/>
<proteinExistence type="predicted"/>
<dbReference type="Proteomes" id="UP000318741">
    <property type="component" value="Chromosome"/>
</dbReference>
<dbReference type="KEGG" id="acaf:CA12_11790"/>
<evidence type="ECO:0000313" key="7">
    <source>
        <dbReference type="Proteomes" id="UP000318741"/>
    </source>
</evidence>
<dbReference type="InterPro" id="IPR036922">
    <property type="entry name" value="Rieske_2Fe-2S_sf"/>
</dbReference>
<organism evidence="6 7">
    <name type="scientific">Alienimonas californiensis</name>
    <dbReference type="NCBI Taxonomy" id="2527989"/>
    <lineage>
        <taxon>Bacteria</taxon>
        <taxon>Pseudomonadati</taxon>
        <taxon>Planctomycetota</taxon>
        <taxon>Planctomycetia</taxon>
        <taxon>Planctomycetales</taxon>
        <taxon>Planctomycetaceae</taxon>
        <taxon>Alienimonas</taxon>
    </lineage>
</organism>
<evidence type="ECO:0000256" key="2">
    <source>
        <dbReference type="ARBA" id="ARBA00022723"/>
    </source>
</evidence>
<dbReference type="RefSeq" id="WP_145357930.1">
    <property type="nucleotide sequence ID" value="NZ_CP036265.1"/>
</dbReference>
<evidence type="ECO:0000313" key="6">
    <source>
        <dbReference type="EMBL" id="QDT15098.1"/>
    </source>
</evidence>
<gene>
    <name evidence="6" type="primary">nagAb</name>
    <name evidence="6" type="ORF">CA12_11790</name>
</gene>
<dbReference type="SUPFAM" id="SSF50022">
    <property type="entry name" value="ISP domain"/>
    <property type="match status" value="1"/>
</dbReference>
<feature type="domain" description="Rieske" evidence="5">
    <location>
        <begin position="4"/>
        <end position="121"/>
    </location>
</feature>
<dbReference type="OrthoDB" id="9795104at2"/>
<protein>
    <submittedName>
        <fullName evidence="6">Naphthalene 1,2-dioxygenase/salicylate 5-hydroxylase system, ferredoxin component</fullName>
    </submittedName>
</protein>
<name>A0A517P6U1_9PLAN</name>
<keyword evidence="6" id="KW-0560">Oxidoreductase</keyword>
<dbReference type="Pfam" id="PF00355">
    <property type="entry name" value="Rieske"/>
    <property type="match status" value="1"/>
</dbReference>
<dbReference type="EMBL" id="CP036265">
    <property type="protein sequence ID" value="QDT15098.1"/>
    <property type="molecule type" value="Genomic_DNA"/>
</dbReference>
<keyword evidence="6" id="KW-0223">Dioxygenase</keyword>
<keyword evidence="2" id="KW-0479">Metal-binding</keyword>
<dbReference type="GO" id="GO:0051537">
    <property type="term" value="F:2 iron, 2 sulfur cluster binding"/>
    <property type="evidence" value="ECO:0007669"/>
    <property type="project" value="UniProtKB-KW"/>
</dbReference>